<dbReference type="InterPro" id="IPR000182">
    <property type="entry name" value="GNAT_dom"/>
</dbReference>
<dbReference type="RefSeq" id="WP_138236209.1">
    <property type="nucleotide sequence ID" value="NZ_CP185860.1"/>
</dbReference>
<evidence type="ECO:0000256" key="2">
    <source>
        <dbReference type="ARBA" id="ARBA00023315"/>
    </source>
</evidence>
<evidence type="ECO:0000259" key="3">
    <source>
        <dbReference type="PROSITE" id="PS51186"/>
    </source>
</evidence>
<keyword evidence="1" id="KW-0808">Transferase</keyword>
<evidence type="ECO:0000256" key="1">
    <source>
        <dbReference type="ARBA" id="ARBA00022679"/>
    </source>
</evidence>
<gene>
    <name evidence="4" type="ORF">FDY93_13070</name>
</gene>
<accession>A0ABY2UFN7</accession>
<dbReference type="PROSITE" id="PS51186">
    <property type="entry name" value="GNAT"/>
    <property type="match status" value="1"/>
</dbReference>
<dbReference type="Gene3D" id="3.40.630.30">
    <property type="match status" value="1"/>
</dbReference>
<name>A0ABY2UFN7_9GAMM</name>
<dbReference type="Proteomes" id="UP000306791">
    <property type="component" value="Unassembled WGS sequence"/>
</dbReference>
<sequence>MIEQVSRESLEEVLPLVRAYQEFYKVQSVCDKRNFEFFSKFCGSSEQGSQFLFRKEEEVVGFATVYFTFTSTITSKIAILNDLYTLPKFRGNGIGRQLIDHCREFAKGNGAARLQWVTAPDNVAAQKLYDSMGTSKSTWHFYTYST</sequence>
<dbReference type="PANTHER" id="PTHR10545:SF29">
    <property type="entry name" value="GH14572P-RELATED"/>
    <property type="match status" value="1"/>
</dbReference>
<feature type="domain" description="N-acetyltransferase" evidence="3">
    <location>
        <begin position="1"/>
        <end position="146"/>
    </location>
</feature>
<dbReference type="EMBL" id="VANI01000014">
    <property type="protein sequence ID" value="TLM76318.1"/>
    <property type="molecule type" value="Genomic_DNA"/>
</dbReference>
<dbReference type="CDD" id="cd04301">
    <property type="entry name" value="NAT_SF"/>
    <property type="match status" value="1"/>
</dbReference>
<keyword evidence="2" id="KW-0012">Acyltransferase</keyword>
<organism evidence="4 5">
    <name type="scientific">Microbulbifer harenosus</name>
    <dbReference type="NCBI Taxonomy" id="2576840"/>
    <lineage>
        <taxon>Bacteria</taxon>
        <taxon>Pseudomonadati</taxon>
        <taxon>Pseudomonadota</taxon>
        <taxon>Gammaproteobacteria</taxon>
        <taxon>Cellvibrionales</taxon>
        <taxon>Microbulbiferaceae</taxon>
        <taxon>Microbulbifer</taxon>
    </lineage>
</organism>
<dbReference type="SUPFAM" id="SSF55729">
    <property type="entry name" value="Acyl-CoA N-acyltransferases (Nat)"/>
    <property type="match status" value="1"/>
</dbReference>
<evidence type="ECO:0000313" key="5">
    <source>
        <dbReference type="Proteomes" id="UP000306791"/>
    </source>
</evidence>
<keyword evidence="5" id="KW-1185">Reference proteome</keyword>
<dbReference type="Pfam" id="PF00583">
    <property type="entry name" value="Acetyltransf_1"/>
    <property type="match status" value="1"/>
</dbReference>
<dbReference type="InterPro" id="IPR016181">
    <property type="entry name" value="Acyl_CoA_acyltransferase"/>
</dbReference>
<dbReference type="InterPro" id="IPR051016">
    <property type="entry name" value="Diverse_Substrate_AcTransf"/>
</dbReference>
<reference evidence="4 5" key="1">
    <citation type="submission" date="2019-05" db="EMBL/GenBank/DDBJ databases">
        <title>Microbulbifer harenosus sp. nov., an alginate-degrading bacterium isolated from coastal sand.</title>
        <authorList>
            <person name="Huang H."/>
            <person name="Mo K."/>
            <person name="Bao S."/>
        </authorList>
    </citation>
    <scope>NUCLEOTIDE SEQUENCE [LARGE SCALE GENOMIC DNA]</scope>
    <source>
        <strain evidence="4 5">HB161719</strain>
    </source>
</reference>
<proteinExistence type="predicted"/>
<dbReference type="PANTHER" id="PTHR10545">
    <property type="entry name" value="DIAMINE N-ACETYLTRANSFERASE"/>
    <property type="match status" value="1"/>
</dbReference>
<comment type="caution">
    <text evidence="4">The sequence shown here is derived from an EMBL/GenBank/DDBJ whole genome shotgun (WGS) entry which is preliminary data.</text>
</comment>
<evidence type="ECO:0000313" key="4">
    <source>
        <dbReference type="EMBL" id="TLM76318.1"/>
    </source>
</evidence>
<protein>
    <submittedName>
        <fullName evidence="4">GNAT family N-acetyltransferase</fullName>
    </submittedName>
</protein>